<keyword evidence="1" id="KW-0175">Coiled coil</keyword>
<proteinExistence type="predicted"/>
<dbReference type="SUPFAM" id="SSF53041">
    <property type="entry name" value="Resolvase-like"/>
    <property type="match status" value="1"/>
</dbReference>
<dbReference type="Pfam" id="PF00239">
    <property type="entry name" value="Resolvase"/>
    <property type="match status" value="1"/>
</dbReference>
<dbReference type="Proteomes" id="UP000093186">
    <property type="component" value="Unassembled WGS sequence"/>
</dbReference>
<sequence>MLAIYTRLSVEDDENNSIENQINEGTHYAVNNGFKDNFKIYNEGEGVKGSTTIKKRPKLSLLIEDIKKGDISIIYVRYQSRISRKLKILGEFLEIIEEYNINLFVGDKGLIDMNLPSNKLMIQFFGAIDEFTPNNQSYQTKKTQRLKAEQGYVWGVIPYGYQADSITKKAIINEEESSVIKRIFKLSKEGYGCEKIAKTLNADGVETKMKKMVTNQYSNKEYKDEKKYFSKSQNKIVKVDRTTSIWLSKTIYDMLKNTWYIGQRKWGGVVYPVPPIISKELFNEVNNKLTNSNHKKGKSVNYRFLLKGIIFCEKCGRAYNGNRKYNNKNHNKTSKYSANYYQCASKRLMKHNCDNFGINITNLESFIICHLFKNKELLSHLENLEKKDTALIENKEELNRLTEQIIEQEDIRDNVEKSLFVEGINDITRTRFIKKLNNLEEHVKGLNTKIEHTRLRIKEIENDRLLNISNQINSYNKNWEFQEYKEAVNNIIDRIIVLGERNEKNFNNKKYHLIQVKYKGYDDYSVFLSKKPHTKWIWLNSVRKMTEKEINEEISIQEELIKYETGKEIKVTKKEIQNIYHEGLLVNENINKIIQLKTEDIIDFD</sequence>
<dbReference type="GO" id="GO:0000150">
    <property type="term" value="F:DNA strand exchange activity"/>
    <property type="evidence" value="ECO:0007669"/>
    <property type="project" value="InterPro"/>
</dbReference>
<evidence type="ECO:0008006" key="6">
    <source>
        <dbReference type="Google" id="ProtNLM"/>
    </source>
</evidence>
<dbReference type="InterPro" id="IPR006119">
    <property type="entry name" value="Resolv_N"/>
</dbReference>
<protein>
    <recommendedName>
        <fullName evidence="6">Resolvase/invertase-type recombinase catalytic domain-containing protein</fullName>
    </recommendedName>
</protein>
<dbReference type="Gene3D" id="3.90.1750.20">
    <property type="entry name" value="Putative Large Serine Recombinase, Chain B, Domain 2"/>
    <property type="match status" value="1"/>
</dbReference>
<feature type="domain" description="Recombinase" evidence="3">
    <location>
        <begin position="158"/>
        <end position="296"/>
    </location>
</feature>
<dbReference type="InterPro" id="IPR025827">
    <property type="entry name" value="Zn_ribbon_recom_dom"/>
</dbReference>
<accession>A0A1B9XXF8</accession>
<evidence type="ECO:0000259" key="2">
    <source>
        <dbReference type="PROSITE" id="PS51736"/>
    </source>
</evidence>
<dbReference type="Pfam" id="PF13408">
    <property type="entry name" value="Zn_ribbon_recom"/>
    <property type="match status" value="1"/>
</dbReference>
<dbReference type="InterPro" id="IPR038109">
    <property type="entry name" value="DNA_bind_recomb_sf"/>
</dbReference>
<dbReference type="Pfam" id="PF07508">
    <property type="entry name" value="Recombinase"/>
    <property type="match status" value="1"/>
</dbReference>
<evidence type="ECO:0000313" key="4">
    <source>
        <dbReference type="EMBL" id="OCK42240.1"/>
    </source>
</evidence>
<dbReference type="OrthoDB" id="1094757at2"/>
<dbReference type="PANTHER" id="PTHR30461">
    <property type="entry name" value="DNA-INVERTASE FROM LAMBDOID PROPHAGE"/>
    <property type="match status" value="1"/>
</dbReference>
<dbReference type="PROSITE" id="PS51737">
    <property type="entry name" value="RECOMBINASE_DNA_BIND"/>
    <property type="match status" value="1"/>
</dbReference>
<gene>
    <name evidence="4" type="ORF">BA195_11490</name>
</gene>
<evidence type="ECO:0000259" key="3">
    <source>
        <dbReference type="PROSITE" id="PS51737"/>
    </source>
</evidence>
<keyword evidence="5" id="KW-1185">Reference proteome</keyword>
<organism evidence="4 5">
    <name type="scientific">Tenacibaculum soleae</name>
    <dbReference type="NCBI Taxonomy" id="447689"/>
    <lineage>
        <taxon>Bacteria</taxon>
        <taxon>Pseudomonadati</taxon>
        <taxon>Bacteroidota</taxon>
        <taxon>Flavobacteriia</taxon>
        <taxon>Flavobacteriales</taxon>
        <taxon>Flavobacteriaceae</taxon>
        <taxon>Tenacibaculum</taxon>
    </lineage>
</organism>
<reference evidence="4 5" key="1">
    <citation type="submission" date="2016-06" db="EMBL/GenBank/DDBJ databases">
        <title>Draft Genome Sequence of Tenacibaculum soleae UCD-KL19.</title>
        <authorList>
            <person name="Eisen J.A."/>
            <person name="Coil D.A."/>
            <person name="Lujan K.M."/>
        </authorList>
    </citation>
    <scope>NUCLEOTIDE SEQUENCE [LARGE SCALE GENOMIC DNA]</scope>
    <source>
        <strain evidence="4 5">UCD-KL19</strain>
    </source>
</reference>
<dbReference type="AlphaFoldDB" id="A0A1B9XXF8"/>
<evidence type="ECO:0000256" key="1">
    <source>
        <dbReference type="SAM" id="Coils"/>
    </source>
</evidence>
<dbReference type="RefSeq" id="WP_068705696.1">
    <property type="nucleotide sequence ID" value="NZ_MAKX01000024.1"/>
</dbReference>
<dbReference type="PANTHER" id="PTHR30461:SF23">
    <property type="entry name" value="DNA RECOMBINASE-RELATED"/>
    <property type="match status" value="1"/>
</dbReference>
<comment type="caution">
    <text evidence="4">The sequence shown here is derived from an EMBL/GenBank/DDBJ whole genome shotgun (WGS) entry which is preliminary data.</text>
</comment>
<dbReference type="EMBL" id="MAKX01000024">
    <property type="protein sequence ID" value="OCK42240.1"/>
    <property type="molecule type" value="Genomic_DNA"/>
</dbReference>
<dbReference type="STRING" id="447689.BA195_11490"/>
<dbReference type="CDD" id="cd00338">
    <property type="entry name" value="Ser_Recombinase"/>
    <property type="match status" value="1"/>
</dbReference>
<dbReference type="InterPro" id="IPR036162">
    <property type="entry name" value="Resolvase-like_N_sf"/>
</dbReference>
<evidence type="ECO:0000313" key="5">
    <source>
        <dbReference type="Proteomes" id="UP000093186"/>
    </source>
</evidence>
<dbReference type="GO" id="GO:0003677">
    <property type="term" value="F:DNA binding"/>
    <property type="evidence" value="ECO:0007669"/>
    <property type="project" value="InterPro"/>
</dbReference>
<feature type="domain" description="Resolvase/invertase-type recombinase catalytic" evidence="2">
    <location>
        <begin position="1"/>
        <end position="151"/>
    </location>
</feature>
<dbReference type="SMART" id="SM00857">
    <property type="entry name" value="Resolvase"/>
    <property type="match status" value="1"/>
</dbReference>
<dbReference type="PROSITE" id="PS51736">
    <property type="entry name" value="RECOMBINASES_3"/>
    <property type="match status" value="1"/>
</dbReference>
<feature type="coiled-coil region" evidence="1">
    <location>
        <begin position="381"/>
        <end position="463"/>
    </location>
</feature>
<dbReference type="InterPro" id="IPR050639">
    <property type="entry name" value="SSR_resolvase"/>
</dbReference>
<dbReference type="Gene3D" id="3.40.50.1390">
    <property type="entry name" value="Resolvase, N-terminal catalytic domain"/>
    <property type="match status" value="1"/>
</dbReference>
<dbReference type="InterPro" id="IPR011109">
    <property type="entry name" value="DNA_bind_recombinase_dom"/>
</dbReference>
<name>A0A1B9XXF8_9FLAO</name>